<keyword evidence="2" id="KW-0106">Calcium</keyword>
<dbReference type="Proteomes" id="UP000254266">
    <property type="component" value="Unassembled WGS sequence"/>
</dbReference>
<keyword evidence="1" id="KW-0479">Metal-binding</keyword>
<evidence type="ECO:0000313" key="5">
    <source>
        <dbReference type="Proteomes" id="UP000254266"/>
    </source>
</evidence>
<protein>
    <recommendedName>
        <fullName evidence="3">PilY1 beta-propeller domain-containing protein</fullName>
    </recommendedName>
</protein>
<dbReference type="AlphaFoldDB" id="A0A370DE56"/>
<organism evidence="4 5">
    <name type="scientific">endosymbiont of Galathealinum brachiosum</name>
    <dbReference type="NCBI Taxonomy" id="2200906"/>
    <lineage>
        <taxon>Bacteria</taxon>
        <taxon>Pseudomonadati</taxon>
        <taxon>Pseudomonadota</taxon>
        <taxon>Gammaproteobacteria</taxon>
        <taxon>sulfur-oxidizing symbionts</taxon>
    </lineage>
</organism>
<evidence type="ECO:0000259" key="3">
    <source>
        <dbReference type="Pfam" id="PF05567"/>
    </source>
</evidence>
<dbReference type="InterPro" id="IPR036465">
    <property type="entry name" value="vWFA_dom_sf"/>
</dbReference>
<reference evidence="4 5" key="1">
    <citation type="journal article" date="2018" name="ISME J.">
        <title>Endosymbiont genomes yield clues of tubeworm success.</title>
        <authorList>
            <person name="Li Y."/>
            <person name="Liles M.R."/>
            <person name="Halanych K.M."/>
        </authorList>
    </citation>
    <scope>NUCLEOTIDE SEQUENCE [LARGE SCALE GENOMIC DNA]</scope>
    <source>
        <strain evidence="4">A1464</strain>
    </source>
</reference>
<keyword evidence="5" id="KW-1185">Reference proteome</keyword>
<evidence type="ECO:0000256" key="1">
    <source>
        <dbReference type="ARBA" id="ARBA00022723"/>
    </source>
</evidence>
<evidence type="ECO:0000313" key="4">
    <source>
        <dbReference type="EMBL" id="RDH82587.1"/>
    </source>
</evidence>
<dbReference type="Gene3D" id="3.40.50.410">
    <property type="entry name" value="von Willebrand factor, type A domain"/>
    <property type="match status" value="1"/>
</dbReference>
<gene>
    <name evidence="4" type="ORF">DIZ80_09895</name>
</gene>
<name>A0A370DE56_9GAMM</name>
<dbReference type="Pfam" id="PF05567">
    <property type="entry name" value="T4P_PilY1"/>
    <property type="match status" value="1"/>
</dbReference>
<dbReference type="InterPro" id="IPR008707">
    <property type="entry name" value="B-propeller_PilY1"/>
</dbReference>
<proteinExistence type="predicted"/>
<feature type="domain" description="PilY1 beta-propeller" evidence="3">
    <location>
        <begin position="716"/>
        <end position="952"/>
    </location>
</feature>
<dbReference type="EMBL" id="QFXC01000011">
    <property type="protein sequence ID" value="RDH82587.1"/>
    <property type="molecule type" value="Genomic_DNA"/>
</dbReference>
<sequence length="1208" mass="130192">MKNLIKQVRIVSNAMMLTIFVAIPAVAEDIEIYQNSNLGANSIQPNILFVLDTSGSMDDEIETQILYDPETDYSALSGCSAFNVDDIYYLPDGDSLTNVDCSNTYTANDFDISQNRCDALNYSLFGLRNADGTFLLDAFGNIQGAGGFLQSRFTQWEGSPKNIWDNLDKNNQASENIIECLADDGEHGVDAVSAAKWIDTINSGVQYSTNSLTAAWAGEMSDNTIFYSGNYAHYLAFVSDASNNVDVKKIDIMRNTIISIMDGGVSNVDVGLMKFNAPNTDGNGWNRGGTVMHPIVDIKLPRNDLFATMKSWDANGGTPLSESMYEAVRYFQGNTPYYGGPGGGPYSASGDAIEGSTTLTDGGTSYYKSPVSFESAECERQFIILLSDGAPTVDNEADDEIVALPDFESTDGVADACVGSGSGRCLDDLTKHLTEKGVDVRLNDNPGSVNAASLTGSTAEDVKISTYTVGFDTSSGFDQTLLRSAGEEGAGPGGYRTANNASDLLQVFIDIVEEIKEIDTTFASPAVSVNAFNRTTNRNDLYFTLFKPSNRPHWDGNFKRFKLQFDATGVPEIVDQNNNAAIDATTGFFDENAQSFWTADADAPDGSNTELGGAASRLFAGGTLSDSRKIYSNLVSGSALTASVNRVEENNANLTDAIMGVTGTDKTNLIMWARGIDINDDDSDGSTTDARREMGDPLHSQPALVEYFDGDTTDPAVAAFVATNDGYLHAFDTRTATSSNARELFAFIPKELLPGLNTIYTNTSSSKQYGLDGNVTAYVNDVDKDGVIETGDRVIIYVGMRRGGQNYYALDVTNPTTPVYLWTIYGGQDNTVNGGLGDYSELAQSWSTPQVKTIRLNGADVPVLIFGAGFDVDQDNATTRVADDEGRGIFIVNAISGELLWRMGPDAAADLQDANMIYSIPSDVAAADAKGDGYVDHLYVGDMGGQMWRVDINNTLGETETNIDNIITAGRVADLADDDAISHRRFFYPPDIALLKDINDNSYLSVLITSGSRVHPINKDVQDRAFMLRDLPVFGAPSTYETKLVNSTTQDLFDTTDNAIGEGTNAERAAALAGMQSKDGWYINFDASVGEKGLTKPLIFQGEAFFATFVPTDPLLITDSCGPREGSGFLYHINLGNGTPVENYDTIVDNDIDNLTSEDRKKTLVRAGIPAAPTLVIPADGAAVCVGTECDKAEGVGSHVRVYWYEEE</sequence>
<comment type="caution">
    <text evidence="4">The sequence shown here is derived from an EMBL/GenBank/DDBJ whole genome shotgun (WGS) entry which is preliminary data.</text>
</comment>
<dbReference type="GO" id="GO:0046872">
    <property type="term" value="F:metal ion binding"/>
    <property type="evidence" value="ECO:0007669"/>
    <property type="project" value="UniProtKB-KW"/>
</dbReference>
<evidence type="ECO:0000256" key="2">
    <source>
        <dbReference type="ARBA" id="ARBA00022837"/>
    </source>
</evidence>
<accession>A0A370DE56</accession>
<dbReference type="SUPFAM" id="SSF53300">
    <property type="entry name" value="vWA-like"/>
    <property type="match status" value="1"/>
</dbReference>